<dbReference type="InterPro" id="IPR005149">
    <property type="entry name" value="Tscrpt_reg_PadR_N"/>
</dbReference>
<protein>
    <submittedName>
        <fullName evidence="2">PadR family transcriptional regulator</fullName>
    </submittedName>
</protein>
<dbReference type="PANTHER" id="PTHR33169:SF14">
    <property type="entry name" value="TRANSCRIPTIONAL REGULATOR RV3488"/>
    <property type="match status" value="1"/>
</dbReference>
<dbReference type="InterPro" id="IPR052509">
    <property type="entry name" value="Metal_resp_DNA-bind_regulator"/>
</dbReference>
<proteinExistence type="predicted"/>
<evidence type="ECO:0000313" key="2">
    <source>
        <dbReference type="EMBL" id="UWP86759.1"/>
    </source>
</evidence>
<dbReference type="Gene3D" id="1.10.10.10">
    <property type="entry name" value="Winged helix-like DNA-binding domain superfamily/Winged helix DNA-binding domain"/>
    <property type="match status" value="1"/>
</dbReference>
<dbReference type="PANTHER" id="PTHR33169">
    <property type="entry name" value="PADR-FAMILY TRANSCRIPTIONAL REGULATOR"/>
    <property type="match status" value="1"/>
</dbReference>
<evidence type="ECO:0000259" key="1">
    <source>
        <dbReference type="Pfam" id="PF03551"/>
    </source>
</evidence>
<name>A0ABY5WCJ4_9ACTN</name>
<feature type="domain" description="Transcription regulator PadR N-terminal" evidence="1">
    <location>
        <begin position="21"/>
        <end position="81"/>
    </location>
</feature>
<gene>
    <name evidence="2" type="ORF">Dfulv_21955</name>
</gene>
<dbReference type="Proteomes" id="UP001059617">
    <property type="component" value="Chromosome"/>
</dbReference>
<dbReference type="InterPro" id="IPR036390">
    <property type="entry name" value="WH_DNA-bd_sf"/>
</dbReference>
<sequence>MRITVPTARVLAALLAAAHADHYGLDLMHRAELASGTLYPILNRLTEAGWLERRWEEIDPAAAGRPARRFYRLTAEGAVQARQCLAELRAQLDTSGALDAPGKAGSPRPAW</sequence>
<reference evidence="2" key="2">
    <citation type="submission" date="2022-09" db="EMBL/GenBank/DDBJ databases">
        <title>Biosynthetic gene clusters of Dactylosporangioum fulvum.</title>
        <authorList>
            <person name="Caradec T."/>
        </authorList>
    </citation>
    <scope>NUCLEOTIDE SEQUENCE</scope>
    <source>
        <strain evidence="2">NRRL B-16292</strain>
    </source>
</reference>
<keyword evidence="3" id="KW-1185">Reference proteome</keyword>
<accession>A0ABY5WCJ4</accession>
<dbReference type="EMBL" id="CP073720">
    <property type="protein sequence ID" value="UWP86759.1"/>
    <property type="molecule type" value="Genomic_DNA"/>
</dbReference>
<evidence type="ECO:0000313" key="3">
    <source>
        <dbReference type="Proteomes" id="UP001059617"/>
    </source>
</evidence>
<reference evidence="2" key="1">
    <citation type="submission" date="2021-04" db="EMBL/GenBank/DDBJ databases">
        <authorList>
            <person name="Hartkoorn R.C."/>
            <person name="Beaudoing E."/>
            <person name="Hot D."/>
        </authorList>
    </citation>
    <scope>NUCLEOTIDE SEQUENCE</scope>
    <source>
        <strain evidence="2">NRRL B-16292</strain>
    </source>
</reference>
<dbReference type="Pfam" id="PF03551">
    <property type="entry name" value="PadR"/>
    <property type="match status" value="1"/>
</dbReference>
<organism evidence="2 3">
    <name type="scientific">Dactylosporangium fulvum</name>
    <dbReference type="NCBI Taxonomy" id="53359"/>
    <lineage>
        <taxon>Bacteria</taxon>
        <taxon>Bacillati</taxon>
        <taxon>Actinomycetota</taxon>
        <taxon>Actinomycetes</taxon>
        <taxon>Micromonosporales</taxon>
        <taxon>Micromonosporaceae</taxon>
        <taxon>Dactylosporangium</taxon>
    </lineage>
</organism>
<dbReference type="SUPFAM" id="SSF46785">
    <property type="entry name" value="Winged helix' DNA-binding domain"/>
    <property type="match status" value="1"/>
</dbReference>
<dbReference type="RefSeq" id="WP_259866256.1">
    <property type="nucleotide sequence ID" value="NZ_BAAAST010000004.1"/>
</dbReference>
<dbReference type="InterPro" id="IPR036388">
    <property type="entry name" value="WH-like_DNA-bd_sf"/>
</dbReference>